<evidence type="ECO:0000313" key="17">
    <source>
        <dbReference type="Proteomes" id="UP000244223"/>
    </source>
</evidence>
<organism evidence="16 17">
    <name type="scientific">Agitococcus lubricus</name>
    <dbReference type="NCBI Taxonomy" id="1077255"/>
    <lineage>
        <taxon>Bacteria</taxon>
        <taxon>Pseudomonadati</taxon>
        <taxon>Pseudomonadota</taxon>
        <taxon>Gammaproteobacteria</taxon>
        <taxon>Moraxellales</taxon>
        <taxon>Moraxellaceae</taxon>
        <taxon>Agitococcus</taxon>
    </lineage>
</organism>
<evidence type="ECO:0000256" key="1">
    <source>
        <dbReference type="ARBA" id="ARBA00000085"/>
    </source>
</evidence>
<evidence type="ECO:0000256" key="6">
    <source>
        <dbReference type="ARBA" id="ARBA00022777"/>
    </source>
</evidence>
<dbReference type="InterPro" id="IPR011006">
    <property type="entry name" value="CheY-like_superfamily"/>
</dbReference>
<gene>
    <name evidence="16" type="ORF">C8N29_11646</name>
</gene>
<dbReference type="Pfam" id="PF00072">
    <property type="entry name" value="Response_reg"/>
    <property type="match status" value="1"/>
</dbReference>
<accession>A0A2T5IVF5</accession>
<dbReference type="PROSITE" id="PS50110">
    <property type="entry name" value="RESPONSE_REGULATORY"/>
    <property type="match status" value="1"/>
</dbReference>
<evidence type="ECO:0000256" key="4">
    <source>
        <dbReference type="ARBA" id="ARBA00022553"/>
    </source>
</evidence>
<feature type="modified residue" description="Phosphohistidine" evidence="9">
    <location>
        <position position="50"/>
    </location>
</feature>
<dbReference type="Gene3D" id="3.40.50.2300">
    <property type="match status" value="1"/>
</dbReference>
<comment type="function">
    <text evidence="8">Involved in the transmission of sensory signals from the chemoreceptors to the flagellar motors. CheA is autophosphorylated; it can transfer its phosphate group to either CheB or CheY.</text>
</comment>
<dbReference type="FunFam" id="3.30.565.10:FF:000016">
    <property type="entry name" value="Chemotaxis protein CheA, putative"/>
    <property type="match status" value="1"/>
</dbReference>
<dbReference type="SMART" id="SM00260">
    <property type="entry name" value="CheW"/>
    <property type="match status" value="1"/>
</dbReference>
<dbReference type="Gene3D" id="2.30.30.40">
    <property type="entry name" value="SH3 Domains"/>
    <property type="match status" value="1"/>
</dbReference>
<dbReference type="SUPFAM" id="SSF55874">
    <property type="entry name" value="ATPase domain of HSP90 chaperone/DNA topoisomerase II/histidine kinase"/>
    <property type="match status" value="1"/>
</dbReference>
<keyword evidence="17" id="KW-1185">Reference proteome</keyword>
<evidence type="ECO:0000256" key="8">
    <source>
        <dbReference type="ARBA" id="ARBA00035100"/>
    </source>
</evidence>
<dbReference type="EC" id="2.7.13.3" evidence="2"/>
<dbReference type="InterPro" id="IPR002545">
    <property type="entry name" value="CheW-lke_dom"/>
</dbReference>
<dbReference type="OrthoDB" id="9803176at2"/>
<dbReference type="SMART" id="SM00448">
    <property type="entry name" value="REC"/>
    <property type="match status" value="1"/>
</dbReference>
<evidence type="ECO:0000313" key="16">
    <source>
        <dbReference type="EMBL" id="PTQ87880.1"/>
    </source>
</evidence>
<feature type="domain" description="HPt" evidence="15">
    <location>
        <begin position="3"/>
        <end position="107"/>
    </location>
</feature>
<dbReference type="SUPFAM" id="SSF50341">
    <property type="entry name" value="CheW-like"/>
    <property type="match status" value="1"/>
</dbReference>
<evidence type="ECO:0000256" key="7">
    <source>
        <dbReference type="ARBA" id="ARBA00023012"/>
    </source>
</evidence>
<evidence type="ECO:0000259" key="12">
    <source>
        <dbReference type="PROSITE" id="PS50109"/>
    </source>
</evidence>
<dbReference type="SUPFAM" id="SSF52172">
    <property type="entry name" value="CheY-like"/>
    <property type="match status" value="1"/>
</dbReference>
<dbReference type="InterPro" id="IPR036061">
    <property type="entry name" value="CheW-like_dom_sf"/>
</dbReference>
<dbReference type="PANTHER" id="PTHR43395">
    <property type="entry name" value="SENSOR HISTIDINE KINASE CHEA"/>
    <property type="match status" value="1"/>
</dbReference>
<dbReference type="PANTHER" id="PTHR43395:SF1">
    <property type="entry name" value="CHEMOTAXIS PROTEIN CHEA"/>
    <property type="match status" value="1"/>
</dbReference>
<reference evidence="16 17" key="1">
    <citation type="submission" date="2018-04" db="EMBL/GenBank/DDBJ databases">
        <title>Genomic Encyclopedia of Archaeal and Bacterial Type Strains, Phase II (KMG-II): from individual species to whole genera.</title>
        <authorList>
            <person name="Goeker M."/>
        </authorList>
    </citation>
    <scope>NUCLEOTIDE SEQUENCE [LARGE SCALE GENOMIC DNA]</scope>
    <source>
        <strain evidence="16 17">DSM 5822</strain>
    </source>
</reference>
<dbReference type="Proteomes" id="UP000244223">
    <property type="component" value="Unassembled WGS sequence"/>
</dbReference>
<dbReference type="PROSITE" id="PS50109">
    <property type="entry name" value="HIS_KIN"/>
    <property type="match status" value="1"/>
</dbReference>
<keyword evidence="11" id="KW-0175">Coiled coil</keyword>
<proteinExistence type="predicted"/>
<dbReference type="CDD" id="cd00088">
    <property type="entry name" value="HPT"/>
    <property type="match status" value="1"/>
</dbReference>
<evidence type="ECO:0000259" key="14">
    <source>
        <dbReference type="PROSITE" id="PS50851"/>
    </source>
</evidence>
<feature type="domain" description="Response regulatory" evidence="13">
    <location>
        <begin position="633"/>
        <end position="749"/>
    </location>
</feature>
<dbReference type="Gene3D" id="1.20.120.160">
    <property type="entry name" value="HPT domain"/>
    <property type="match status" value="1"/>
</dbReference>
<dbReference type="SMART" id="SM00387">
    <property type="entry name" value="HATPase_c"/>
    <property type="match status" value="1"/>
</dbReference>
<evidence type="ECO:0000256" key="2">
    <source>
        <dbReference type="ARBA" id="ARBA00012438"/>
    </source>
</evidence>
<evidence type="ECO:0000259" key="15">
    <source>
        <dbReference type="PROSITE" id="PS50894"/>
    </source>
</evidence>
<evidence type="ECO:0000259" key="13">
    <source>
        <dbReference type="PROSITE" id="PS50110"/>
    </source>
</evidence>
<dbReference type="SMART" id="SM00073">
    <property type="entry name" value="HPT"/>
    <property type="match status" value="1"/>
</dbReference>
<feature type="coiled-coil region" evidence="11">
    <location>
        <begin position="236"/>
        <end position="263"/>
    </location>
</feature>
<dbReference type="PROSITE" id="PS50851">
    <property type="entry name" value="CHEW"/>
    <property type="match status" value="1"/>
</dbReference>
<evidence type="ECO:0000256" key="9">
    <source>
        <dbReference type="PROSITE-ProRule" id="PRU00110"/>
    </source>
</evidence>
<dbReference type="InterPro" id="IPR008207">
    <property type="entry name" value="Sig_transdc_His_kin_Hpt_dom"/>
</dbReference>
<keyword evidence="5" id="KW-0808">Transferase</keyword>
<dbReference type="InterPro" id="IPR003594">
    <property type="entry name" value="HATPase_dom"/>
</dbReference>
<dbReference type="GO" id="GO:0006935">
    <property type="term" value="P:chemotaxis"/>
    <property type="evidence" value="ECO:0007669"/>
    <property type="project" value="InterPro"/>
</dbReference>
<evidence type="ECO:0000256" key="10">
    <source>
        <dbReference type="PROSITE-ProRule" id="PRU00169"/>
    </source>
</evidence>
<dbReference type="EMBL" id="QAON01000016">
    <property type="protein sequence ID" value="PTQ87880.1"/>
    <property type="molecule type" value="Genomic_DNA"/>
</dbReference>
<feature type="domain" description="CheW-like" evidence="14">
    <location>
        <begin position="475"/>
        <end position="609"/>
    </location>
</feature>
<dbReference type="PROSITE" id="PS50894">
    <property type="entry name" value="HPT"/>
    <property type="match status" value="1"/>
</dbReference>
<sequence>MSDIMRDDMMMDLFRQEAEAQTAVLNKDLLILERQPTSAAELEACMRAAHSLKGAARIIGLDEGVKIAHVMEDCLVAAQEGKLLLTAEHIDALLAGSDILLHITDPQVWSKIDPLILRLEQLLQTPAETPRLEPALVETNIDDIASSLLLEATTPLLAPEPIINISENRSADMGERVLRVTAEHLNQLLDLSSKSLVELKRVKPVVDAFERLRRQQRQTTKKLVSALEVLKEQAQTMDVERQLEQILEQFNEYQTQLQKHMQSLDDFNWQATRRAQQLYDTALMCRMRPFADVMLGQSRMVRDLGRSLGKQVRLEVEGDTTQVDRDVLKRLEAPLIHLLRNAVDHGLETPEERMLAAKPIEGRITVRAYHHADKLRVDVEDDGRGIDLANLRELIVKRQLTNQQTAHQLTEPELLSFLFLPSFSMRQTVTEVSGRGVGLDAVHHEMHELRGSVSLTQQSGLGTRFTLEMPLTLSIIRSLLVEISGEVYAFPLGHIERMLSVPCQEIVQLNGRQHIWYQSLAVSLISASQLLQRSDTANERDDLSIVLLRQQETLYGITVDKLLGEQTLVVLPLDTRLGKIQDVLAGAVLENGTPVLILDVEDMLRSTEKLIQSGSLQRVDRGIQQQQTLLRKRVLVVDDSLTVRELEKKLLLSRGYDVSVAVDGMEGWNMLRAENFDLVVTDIDMPRMNGIELVTLIRRDSRLQQLPVMVVSYKDREEDRMRGLDAGADYYLAKASFHDEALLDAVVDLIGEART</sequence>
<dbReference type="InterPro" id="IPR036641">
    <property type="entry name" value="HPT_dom_sf"/>
</dbReference>
<dbReference type="PRINTS" id="PR00344">
    <property type="entry name" value="BCTRLSENSOR"/>
</dbReference>
<evidence type="ECO:0000256" key="5">
    <source>
        <dbReference type="ARBA" id="ARBA00022679"/>
    </source>
</evidence>
<dbReference type="Gene3D" id="3.30.565.10">
    <property type="entry name" value="Histidine kinase-like ATPase, C-terminal domain"/>
    <property type="match status" value="1"/>
</dbReference>
<dbReference type="InterPro" id="IPR051315">
    <property type="entry name" value="Bact_Chemotaxis_CheA"/>
</dbReference>
<dbReference type="Pfam" id="PF01627">
    <property type="entry name" value="Hpt"/>
    <property type="match status" value="1"/>
</dbReference>
<dbReference type="SUPFAM" id="SSF47226">
    <property type="entry name" value="Histidine-containing phosphotransfer domain, HPT domain"/>
    <property type="match status" value="1"/>
</dbReference>
<comment type="catalytic activity">
    <reaction evidence="1">
        <text>ATP + protein L-histidine = ADP + protein N-phospho-L-histidine.</text>
        <dbReference type="EC" id="2.7.13.3"/>
    </reaction>
</comment>
<dbReference type="AlphaFoldDB" id="A0A2T5IVF5"/>
<dbReference type="InterPro" id="IPR001789">
    <property type="entry name" value="Sig_transdc_resp-reg_receiver"/>
</dbReference>
<dbReference type="InterPro" id="IPR005467">
    <property type="entry name" value="His_kinase_dom"/>
</dbReference>
<feature type="modified residue" description="4-aspartylphosphate" evidence="10">
    <location>
        <position position="682"/>
    </location>
</feature>
<evidence type="ECO:0000256" key="3">
    <source>
        <dbReference type="ARBA" id="ARBA00021495"/>
    </source>
</evidence>
<keyword evidence="6 16" id="KW-0418">Kinase</keyword>
<keyword evidence="7" id="KW-0902">Two-component regulatory system</keyword>
<dbReference type="InterPro" id="IPR004358">
    <property type="entry name" value="Sig_transdc_His_kin-like_C"/>
</dbReference>
<dbReference type="GO" id="GO:0000155">
    <property type="term" value="F:phosphorelay sensor kinase activity"/>
    <property type="evidence" value="ECO:0007669"/>
    <property type="project" value="UniProtKB-ARBA"/>
</dbReference>
<evidence type="ECO:0000256" key="11">
    <source>
        <dbReference type="SAM" id="Coils"/>
    </source>
</evidence>
<feature type="domain" description="Histidine kinase" evidence="12">
    <location>
        <begin position="211"/>
        <end position="473"/>
    </location>
</feature>
<dbReference type="Pfam" id="PF02518">
    <property type="entry name" value="HATPase_c"/>
    <property type="match status" value="1"/>
</dbReference>
<protein>
    <recommendedName>
        <fullName evidence="3">Chemotaxis protein CheA</fullName>
        <ecNumber evidence="2">2.7.13.3</ecNumber>
    </recommendedName>
</protein>
<dbReference type="InterPro" id="IPR036890">
    <property type="entry name" value="HATPase_C_sf"/>
</dbReference>
<dbReference type="Pfam" id="PF01584">
    <property type="entry name" value="CheW"/>
    <property type="match status" value="1"/>
</dbReference>
<comment type="caution">
    <text evidence="16">The sequence shown here is derived from an EMBL/GenBank/DDBJ whole genome shotgun (WGS) entry which is preliminary data.</text>
</comment>
<keyword evidence="4 10" id="KW-0597">Phosphoprotein</keyword>
<name>A0A2T5IVF5_9GAMM</name>
<dbReference type="RefSeq" id="WP_107866645.1">
    <property type="nucleotide sequence ID" value="NZ_QAON01000016.1"/>
</dbReference>